<proteinExistence type="inferred from homology"/>
<dbReference type="AlphaFoldDB" id="A0AAW1P8I1"/>
<feature type="domain" description="SERRATE/Ars2 C-terminal" evidence="5">
    <location>
        <begin position="419"/>
        <end position="600"/>
    </location>
</feature>
<accession>A0AAW1P8I1</accession>
<evidence type="ECO:0000256" key="4">
    <source>
        <dbReference type="SAM" id="MobiDB-lite"/>
    </source>
</evidence>
<feature type="compositionally biased region" description="Gly residues" evidence="4">
    <location>
        <begin position="595"/>
        <end position="614"/>
    </location>
</feature>
<evidence type="ECO:0000256" key="3">
    <source>
        <dbReference type="ARBA" id="ARBA00023242"/>
    </source>
</evidence>
<evidence type="ECO:0000313" key="8">
    <source>
        <dbReference type="Proteomes" id="UP001489004"/>
    </source>
</evidence>
<feature type="compositionally biased region" description="Basic and acidic residues" evidence="4">
    <location>
        <begin position="49"/>
        <end position="69"/>
    </location>
</feature>
<feature type="region of interest" description="Disordered" evidence="4">
    <location>
        <begin position="319"/>
        <end position="351"/>
    </location>
</feature>
<feature type="region of interest" description="Disordered" evidence="4">
    <location>
        <begin position="591"/>
        <end position="614"/>
    </location>
</feature>
<comment type="subcellular location">
    <subcellularLocation>
        <location evidence="1">Nucleus</location>
    </subcellularLocation>
</comment>
<gene>
    <name evidence="7" type="ORF">WJX72_008084</name>
</gene>
<reference evidence="7 8" key="1">
    <citation type="journal article" date="2024" name="Nat. Commun.">
        <title>Phylogenomics reveals the evolutionary origins of lichenization in chlorophyte algae.</title>
        <authorList>
            <person name="Puginier C."/>
            <person name="Libourel C."/>
            <person name="Otte J."/>
            <person name="Skaloud P."/>
            <person name="Haon M."/>
            <person name="Grisel S."/>
            <person name="Petersen M."/>
            <person name="Berrin J.G."/>
            <person name="Delaux P.M."/>
            <person name="Dal Grande F."/>
            <person name="Keller J."/>
        </authorList>
    </citation>
    <scope>NUCLEOTIDE SEQUENCE [LARGE SCALE GENOMIC DNA]</scope>
    <source>
        <strain evidence="7 8">SAG 2043</strain>
    </source>
</reference>
<protein>
    <submittedName>
        <fullName evidence="7">Uncharacterized protein</fullName>
    </submittedName>
</protein>
<feature type="region of interest" description="Disordered" evidence="4">
    <location>
        <begin position="242"/>
        <end position="294"/>
    </location>
</feature>
<evidence type="ECO:0000259" key="5">
    <source>
        <dbReference type="Pfam" id="PF04959"/>
    </source>
</evidence>
<dbReference type="InterPro" id="IPR021933">
    <property type="entry name" value="SERRATE/Ars2_N"/>
</dbReference>
<sequence length="741" mass="82755">MWTIFLPWKRELIKQAEGDFVKTDKEQRVPAANHRSIVTLDPDSVVEMRGPERPDRRRSPPRRGDDRRFPGPPGGRHPDRRRQRSPSPPGDRFRRSPPPFKRYRREDEQLDRYGRGFPGEPPNDRRGGPYRDRYEEDMRFRGDPYDRRTPSPPAPRRPLTYKEFMATLHDDVTPEQAQREYQEYLKSVWGSAVRAEFEATKNDTAVRNKYDPRAFQKNLKRRNELAAEAAKVFAEDLAGGALDPKAEDFNQGAGPAVETNGAANGNGAEGNGLEDEAAQPRQPQPPNAPEVCWKEQRVKEDIALSRDLVRKLDEEKGIADNPLLRHAPAPAADGKAEGEEGEKEKDKDEAMPDAVEGNYEELLGKLDLQLAYLWRVHSVDYYRGAEIIDPLDLDARGPNKLRTLRGPRPEEGEQAEEAEEKKGLKELERRVTAVWKKRLRENDKFEAMIQKERVEAAITDWVEEQIKHIEDNKWGNTLSTKLFVAKEFVVKHIRLKHSHVVDAEREKIYDEIFWENFRKDKEEEEARRQRQEALRMQQHLNPLMAMAPMGMAPLAGPVPMYDGPEMGYGEFEGEPFMDQIGPDNFMLGRNNSMRGRGGSGPRSGGRGGGPGRGMAAGGRGGVALLDGIAAGGPGPMMPGPLPGQMLVLAPGAGPFGPFVAVDVPPGDMGGPPMPPMVPPRGRGGRGPPQGPVRGGGRGGRGFGGPMFMGPPGAKLDRNGVREYYDLDAPENQRSVLDYGDL</sequence>
<feature type="domain" description="SERRATE/Ars2 N-terminal" evidence="6">
    <location>
        <begin position="162"/>
        <end position="244"/>
    </location>
</feature>
<dbReference type="InterPro" id="IPR007042">
    <property type="entry name" value="SERRATE/Ars2_C"/>
</dbReference>
<evidence type="ECO:0000259" key="6">
    <source>
        <dbReference type="Pfam" id="PF12066"/>
    </source>
</evidence>
<evidence type="ECO:0000256" key="1">
    <source>
        <dbReference type="ARBA" id="ARBA00004123"/>
    </source>
</evidence>
<name>A0AAW1P8I1_9CHLO</name>
<feature type="region of interest" description="Disordered" evidence="4">
    <location>
        <begin position="680"/>
        <end position="714"/>
    </location>
</feature>
<keyword evidence="8" id="KW-1185">Reference proteome</keyword>
<dbReference type="EMBL" id="JALJOR010000018">
    <property type="protein sequence ID" value="KAK9804338.1"/>
    <property type="molecule type" value="Genomic_DNA"/>
</dbReference>
<comment type="caution">
    <text evidence="7">The sequence shown here is derived from an EMBL/GenBank/DDBJ whole genome shotgun (WGS) entry which is preliminary data.</text>
</comment>
<feature type="compositionally biased region" description="Basic and acidic residues" evidence="4">
    <location>
        <begin position="122"/>
        <end position="149"/>
    </location>
</feature>
<dbReference type="InterPro" id="IPR039727">
    <property type="entry name" value="SE/Ars2"/>
</dbReference>
<comment type="similarity">
    <text evidence="2">Belongs to the ARS2 family.</text>
</comment>
<dbReference type="Pfam" id="PF12066">
    <property type="entry name" value="SERRATE_Ars2_N"/>
    <property type="match status" value="1"/>
</dbReference>
<feature type="region of interest" description="Disordered" evidence="4">
    <location>
        <begin position="402"/>
        <end position="422"/>
    </location>
</feature>
<dbReference type="GO" id="GO:0016604">
    <property type="term" value="C:nuclear body"/>
    <property type="evidence" value="ECO:0007669"/>
    <property type="project" value="TreeGrafter"/>
</dbReference>
<organism evidence="7 8">
    <name type="scientific">[Myrmecia] bisecta</name>
    <dbReference type="NCBI Taxonomy" id="41462"/>
    <lineage>
        <taxon>Eukaryota</taxon>
        <taxon>Viridiplantae</taxon>
        <taxon>Chlorophyta</taxon>
        <taxon>core chlorophytes</taxon>
        <taxon>Trebouxiophyceae</taxon>
        <taxon>Trebouxiales</taxon>
        <taxon>Trebouxiaceae</taxon>
        <taxon>Myrmecia</taxon>
    </lineage>
</organism>
<evidence type="ECO:0000313" key="7">
    <source>
        <dbReference type="EMBL" id="KAK9804338.1"/>
    </source>
</evidence>
<feature type="compositionally biased region" description="Basic and acidic residues" evidence="4">
    <location>
        <begin position="104"/>
        <end position="114"/>
    </location>
</feature>
<dbReference type="Proteomes" id="UP001489004">
    <property type="component" value="Unassembled WGS sequence"/>
</dbReference>
<feature type="compositionally biased region" description="Basic and acidic residues" evidence="4">
    <location>
        <begin position="334"/>
        <end position="350"/>
    </location>
</feature>
<dbReference type="Pfam" id="PF04959">
    <property type="entry name" value="ARS2"/>
    <property type="match status" value="1"/>
</dbReference>
<dbReference type="PANTHER" id="PTHR13165">
    <property type="entry name" value="ARSENITE-RESISTANCE PROTEIN 2"/>
    <property type="match status" value="1"/>
</dbReference>
<dbReference type="GO" id="GO:0031053">
    <property type="term" value="P:primary miRNA processing"/>
    <property type="evidence" value="ECO:0007669"/>
    <property type="project" value="TreeGrafter"/>
</dbReference>
<evidence type="ECO:0000256" key="2">
    <source>
        <dbReference type="ARBA" id="ARBA00005407"/>
    </source>
</evidence>
<feature type="region of interest" description="Disordered" evidence="4">
    <location>
        <begin position="24"/>
        <end position="158"/>
    </location>
</feature>
<dbReference type="PANTHER" id="PTHR13165:SF0">
    <property type="entry name" value="SERRATE RNA EFFECTOR MOLECULE HOMOLOG"/>
    <property type="match status" value="1"/>
</dbReference>
<feature type="compositionally biased region" description="Gly residues" evidence="4">
    <location>
        <begin position="684"/>
        <end position="706"/>
    </location>
</feature>
<keyword evidence="3" id="KW-0539">Nucleus</keyword>